<dbReference type="EnsemblBacteria" id="ABC23828">
    <property type="protein sequence ID" value="ABC23828"/>
    <property type="gene ID" value="Rru_A3033"/>
</dbReference>
<dbReference type="EMBL" id="CP000230">
    <property type="protein sequence ID" value="ABC23828.1"/>
    <property type="molecule type" value="Genomic_DNA"/>
</dbReference>
<name>Q2RPW7_RHORT</name>
<dbReference type="AlphaFoldDB" id="Q2RPW7"/>
<dbReference type="NCBIfam" id="NF004861">
    <property type="entry name" value="PRK06217.1"/>
    <property type="match status" value="1"/>
</dbReference>
<dbReference type="SUPFAM" id="SSF52540">
    <property type="entry name" value="P-loop containing nucleoside triphosphate hydrolases"/>
    <property type="match status" value="1"/>
</dbReference>
<dbReference type="eggNOG" id="COG0563">
    <property type="taxonomic scope" value="Bacteria"/>
</dbReference>
<dbReference type="Gene3D" id="3.40.50.300">
    <property type="entry name" value="P-loop containing nucleotide triphosphate hydrolases"/>
    <property type="match status" value="1"/>
</dbReference>
<dbReference type="InterPro" id="IPR027417">
    <property type="entry name" value="P-loop_NTPase"/>
</dbReference>
<dbReference type="HOGENOM" id="CLU_103067_0_0_5"/>
<gene>
    <name evidence="1" type="ordered locus">Rru_A3033</name>
</gene>
<evidence type="ECO:0000313" key="2">
    <source>
        <dbReference type="Proteomes" id="UP000001929"/>
    </source>
</evidence>
<reference evidence="1 2" key="1">
    <citation type="journal article" date="2011" name="Stand. Genomic Sci.">
        <title>Complete genome sequence of Rhodospirillum rubrum type strain (S1).</title>
        <authorList>
            <person name="Munk A.C."/>
            <person name="Copeland A."/>
            <person name="Lucas S."/>
            <person name="Lapidus A."/>
            <person name="Del Rio T.G."/>
            <person name="Barry K."/>
            <person name="Detter J.C."/>
            <person name="Hammon N."/>
            <person name="Israni S."/>
            <person name="Pitluck S."/>
            <person name="Brettin T."/>
            <person name="Bruce D."/>
            <person name="Han C."/>
            <person name="Tapia R."/>
            <person name="Gilna P."/>
            <person name="Schmutz J."/>
            <person name="Larimer F."/>
            <person name="Land M."/>
            <person name="Kyrpides N.C."/>
            <person name="Mavromatis K."/>
            <person name="Richardson P."/>
            <person name="Rohde M."/>
            <person name="Goker M."/>
            <person name="Klenk H.P."/>
            <person name="Zhang Y."/>
            <person name="Roberts G.P."/>
            <person name="Reslewic S."/>
            <person name="Schwartz D.C."/>
        </authorList>
    </citation>
    <scope>NUCLEOTIDE SEQUENCE [LARGE SCALE GENOMIC DNA]</scope>
    <source>
        <strain evidence="2">ATCC 11170 / ATH 1.1.1 / DSM 467 / LMG 4362 / NCIMB 8255 / S1</strain>
    </source>
</reference>
<protein>
    <recommendedName>
        <fullName evidence="3">Adenylate kinase</fullName>
    </recommendedName>
</protein>
<proteinExistence type="predicted"/>
<sequence length="183" mass="20671">MTNRSRLYLTGASCSGVSTLGAALSQRLNLPHLDVDDFYWMPTDPPFSTKRPPEDRVRLIGKRQRDSEGWILTGSFLGWGDALIETVDLIVFLYTPPAIRLQRLDHREATRYGERILPGGDMHKAHLAFRAWASRYDDPSFTGRTLEQHELWLSAQTAPVLRLQGERPTGDLAQCVAEALPRL</sequence>
<accession>Q2RPW7</accession>
<dbReference type="STRING" id="269796.Rru_A3033"/>
<dbReference type="InterPro" id="IPR052922">
    <property type="entry name" value="Cytidylate_Kinase-2"/>
</dbReference>
<dbReference type="KEGG" id="rru:Rru_A3033"/>
<evidence type="ECO:0000313" key="1">
    <source>
        <dbReference type="EMBL" id="ABC23828.1"/>
    </source>
</evidence>
<organism evidence="1 2">
    <name type="scientific">Rhodospirillum rubrum (strain ATCC 11170 / ATH 1.1.1 / DSM 467 / LMG 4362 / NCIMB 8255 / S1)</name>
    <dbReference type="NCBI Taxonomy" id="269796"/>
    <lineage>
        <taxon>Bacteria</taxon>
        <taxon>Pseudomonadati</taxon>
        <taxon>Pseudomonadota</taxon>
        <taxon>Alphaproteobacteria</taxon>
        <taxon>Rhodospirillales</taxon>
        <taxon>Rhodospirillaceae</taxon>
        <taxon>Rhodospirillum</taxon>
    </lineage>
</organism>
<evidence type="ECO:0008006" key="3">
    <source>
        <dbReference type="Google" id="ProtNLM"/>
    </source>
</evidence>
<keyword evidence="2" id="KW-1185">Reference proteome</keyword>
<dbReference type="PATRIC" id="fig|269796.9.peg.3143"/>
<dbReference type="RefSeq" id="WP_011390781.1">
    <property type="nucleotide sequence ID" value="NC_007643.1"/>
</dbReference>
<dbReference type="PANTHER" id="PTHR37816:SF2">
    <property type="entry name" value="DNA TOPOLOGY MODULATION PROTEIN FLAR-RELATED PROTEIN"/>
    <property type="match status" value="1"/>
</dbReference>
<dbReference type="Proteomes" id="UP000001929">
    <property type="component" value="Chromosome"/>
</dbReference>
<dbReference type="PANTHER" id="PTHR37816">
    <property type="entry name" value="YALI0E33011P"/>
    <property type="match status" value="1"/>
</dbReference>
<dbReference type="PhylomeDB" id="Q2RPW7"/>